<protein>
    <submittedName>
        <fullName evidence="1">Uncharacterized protein</fullName>
    </submittedName>
</protein>
<dbReference type="EMBL" id="BKCJ010035568">
    <property type="protein sequence ID" value="GEV82623.1"/>
    <property type="molecule type" value="Genomic_DNA"/>
</dbReference>
<accession>A0A699GXI4</accession>
<name>A0A699GXI4_TANCI</name>
<reference evidence="1" key="1">
    <citation type="journal article" date="2019" name="Sci. Rep.">
        <title>Draft genome of Tanacetum cinerariifolium, the natural source of mosquito coil.</title>
        <authorList>
            <person name="Yamashiro T."/>
            <person name="Shiraishi A."/>
            <person name="Satake H."/>
            <person name="Nakayama K."/>
        </authorList>
    </citation>
    <scope>NUCLEOTIDE SEQUENCE</scope>
</reference>
<proteinExistence type="predicted"/>
<dbReference type="AlphaFoldDB" id="A0A699GXI4"/>
<gene>
    <name evidence="1" type="ORF">Tci_154600</name>
</gene>
<organism evidence="1">
    <name type="scientific">Tanacetum cinerariifolium</name>
    <name type="common">Dalmatian daisy</name>
    <name type="synonym">Chrysanthemum cinerariifolium</name>
    <dbReference type="NCBI Taxonomy" id="118510"/>
    <lineage>
        <taxon>Eukaryota</taxon>
        <taxon>Viridiplantae</taxon>
        <taxon>Streptophyta</taxon>
        <taxon>Embryophyta</taxon>
        <taxon>Tracheophyta</taxon>
        <taxon>Spermatophyta</taxon>
        <taxon>Magnoliopsida</taxon>
        <taxon>eudicotyledons</taxon>
        <taxon>Gunneridae</taxon>
        <taxon>Pentapetalae</taxon>
        <taxon>asterids</taxon>
        <taxon>campanulids</taxon>
        <taxon>Asterales</taxon>
        <taxon>Asteraceae</taxon>
        <taxon>Asteroideae</taxon>
        <taxon>Anthemideae</taxon>
        <taxon>Anthemidinae</taxon>
        <taxon>Tanacetum</taxon>
    </lineage>
</organism>
<comment type="caution">
    <text evidence="1">The sequence shown here is derived from an EMBL/GenBank/DDBJ whole genome shotgun (WGS) entry which is preliminary data.</text>
</comment>
<evidence type="ECO:0000313" key="1">
    <source>
        <dbReference type="EMBL" id="GEV82623.1"/>
    </source>
</evidence>
<sequence>MVFDEVFDEMTMNKFLKRECTVKEYYAYYTSTVSNKDCSEWYTIGLCVFGLQSEIGKRVEMYNPKSLLDAYHLARCQETMNDIMRKNSSTSLFSSSKIDQSKSKKGDNVELKFLSDGKGNNGEVEDNGLLVFDNCSDEVKCSKTQLKVSERDDSSKCVGVLDGPCKENKERTSLSNLVPCSSKIIDVPKENESEEKGVIENGLEVDVDKLWGDGVVLDVEWGCDGLKYNHLQNPNHEGTYALFDEMKSIMVKPQDIVKFERTCSLFQLTIVEFDEVTKQGLGDYKIAFEAKLNEKEVCVKGLILRNVYAYKCWNVLKLVQVAPKALATQAAWVKGPKETAGIILMTMDSEIQ</sequence>